<keyword evidence="4 10" id="KW-0808">Transferase</keyword>
<sequence>MSTFELYRRQYNPLLPASLQGTGYTLKKGEPMAPVADGEEIAKQFPMTTNLPAISIEPSTEQSKLLEPLTIGVIFSGGQAPGGHNVLCGLYDKLQQLAPNSKLLGFLGGPKGLMDNKHMILTKEYLATFRNMGGFHAIGSGRDKIASTKDFDAAANTAAVEKLDGLVIIGGDDSNTNACLLAEDFIKRGLKTRVIGVPKTIDRDLISKRGIETSFGFDTSCKVYSELIGNLCYDALSAKKYWHFIRLMGRSASHITLECGLQTHPNICLIGEEILAKNMTSKQVFEYMADIIAQRAANGKNYGICLIPEGLIEFIPENNKLFDYLNNKLLPGWQGEITAELVAQKLPADLKVTFESIPPTIRTQLLLDRDPHGNIAISQIETEKFLVSGVQQVIKERELKLKFSALYHFFGYEGRCAAPSAFDSSYCYGLGSVAAVLLGNGITGYMSCLKNLSEQPDKWIAGAIPLTSLMNIEMRHGARTAVIQKQMVDLAGRPFGFLVVNREKWAEQDCYQQPGPIQLIECQDVEGRNVVYQSSVTLLEEARGL</sequence>
<keyword evidence="14" id="KW-1185">Reference proteome</keyword>
<evidence type="ECO:0000256" key="9">
    <source>
        <dbReference type="ARBA" id="ARBA00048072"/>
    </source>
</evidence>
<dbReference type="PIRSF" id="PIRSF005677">
    <property type="entry name" value="PPi_PFK_PfpB"/>
    <property type="match status" value="1"/>
</dbReference>
<feature type="binding site" evidence="10">
    <location>
        <position position="309"/>
    </location>
    <ligand>
        <name>substrate</name>
    </ligand>
</feature>
<comment type="similarity">
    <text evidence="10">Belongs to the phosphofructokinase type A (PFKA) family. PPi-dependent PFK group II subfamily. Clade 'Long' sub-subfamily.</text>
</comment>
<feature type="binding site" evidence="10">
    <location>
        <begin position="248"/>
        <end position="250"/>
    </location>
    <ligand>
        <name>substrate</name>
    </ligand>
</feature>
<evidence type="ECO:0000259" key="11">
    <source>
        <dbReference type="Pfam" id="PF00365"/>
    </source>
</evidence>
<comment type="caution">
    <text evidence="12">The sequence shown here is derived from an EMBL/GenBank/DDBJ whole genome shotgun (WGS) entry which is preliminary data.</text>
</comment>
<keyword evidence="7 10" id="KW-0460">Magnesium</keyword>
<evidence type="ECO:0000256" key="2">
    <source>
        <dbReference type="ARBA" id="ARBA00003138"/>
    </source>
</evidence>
<dbReference type="GO" id="GO:0005524">
    <property type="term" value="F:ATP binding"/>
    <property type="evidence" value="ECO:0007669"/>
    <property type="project" value="InterPro"/>
</dbReference>
<evidence type="ECO:0000256" key="7">
    <source>
        <dbReference type="ARBA" id="ARBA00022842"/>
    </source>
</evidence>
<dbReference type="HAMAP" id="MF_01980">
    <property type="entry name" value="Phosphofructokinase_II_Long"/>
    <property type="match status" value="1"/>
</dbReference>
<feature type="binding site" evidence="10">
    <location>
        <position position="172"/>
    </location>
    <ligand>
        <name>Mg(2+)</name>
        <dbReference type="ChEBI" id="CHEBI:18420"/>
        <note>catalytic</note>
    </ligand>
</feature>
<dbReference type="PRINTS" id="PR00476">
    <property type="entry name" value="PHFRCTKINASE"/>
</dbReference>
<dbReference type="PANTHER" id="PTHR43650">
    <property type="entry name" value="PYROPHOSPHATE--FRUCTOSE 6-PHOSPHATE 1-PHOSPHOTRANSFERASE"/>
    <property type="match status" value="1"/>
</dbReference>
<evidence type="ECO:0000256" key="10">
    <source>
        <dbReference type="HAMAP-Rule" id="MF_03185"/>
    </source>
</evidence>
<dbReference type="InterPro" id="IPR035966">
    <property type="entry name" value="PKF_sf"/>
</dbReference>
<evidence type="ECO:0000256" key="1">
    <source>
        <dbReference type="ARBA" id="ARBA00001946"/>
    </source>
</evidence>
<keyword evidence="5 10" id="KW-0479">Metal-binding</keyword>
<comment type="catalytic activity">
    <reaction evidence="9 10">
        <text>beta-D-fructose 6-phosphate + diphosphate = beta-D-fructose 1,6-bisphosphate + phosphate + H(+)</text>
        <dbReference type="Rhea" id="RHEA:13613"/>
        <dbReference type="ChEBI" id="CHEBI:15378"/>
        <dbReference type="ChEBI" id="CHEBI:32966"/>
        <dbReference type="ChEBI" id="CHEBI:33019"/>
        <dbReference type="ChEBI" id="CHEBI:43474"/>
        <dbReference type="ChEBI" id="CHEBI:57634"/>
        <dbReference type="EC" id="2.7.1.90"/>
    </reaction>
</comment>
<dbReference type="Gene3D" id="1.10.10.480">
    <property type="entry name" value="Phosphofructokinase, domain 3"/>
    <property type="match status" value="1"/>
</dbReference>
<comment type="activity regulation">
    <text evidence="10">Non-allosteric.</text>
</comment>
<dbReference type="InterPro" id="IPR022953">
    <property type="entry name" value="ATP_PFK"/>
</dbReference>
<comment type="subunit">
    <text evidence="10">Homodimer or monomer.</text>
</comment>
<dbReference type="NCBIfam" id="NF005482">
    <property type="entry name" value="PRK07085.1"/>
    <property type="match status" value="1"/>
</dbReference>
<dbReference type="SUPFAM" id="SSF53784">
    <property type="entry name" value="Phosphofructokinase"/>
    <property type="match status" value="1"/>
</dbReference>
<feature type="binding site" evidence="10">
    <location>
        <begin position="200"/>
        <end position="202"/>
    </location>
    <ligand>
        <name>substrate</name>
    </ligand>
</feature>
<dbReference type="GO" id="GO:0046872">
    <property type="term" value="F:metal ion binding"/>
    <property type="evidence" value="ECO:0007669"/>
    <property type="project" value="UniProtKB-KW"/>
</dbReference>
<dbReference type="EMBL" id="CATOUU010001064">
    <property type="protein sequence ID" value="CAI9969679.1"/>
    <property type="molecule type" value="Genomic_DNA"/>
</dbReference>
<dbReference type="EMBL" id="CAXDID020000040">
    <property type="protein sequence ID" value="CAL5999506.1"/>
    <property type="molecule type" value="Genomic_DNA"/>
</dbReference>
<dbReference type="GO" id="GO:0047334">
    <property type="term" value="F:diphosphate-fructose-6-phosphate 1-phosphotransferase activity"/>
    <property type="evidence" value="ECO:0007669"/>
    <property type="project" value="UniProtKB-EC"/>
</dbReference>
<comment type="pathway">
    <text evidence="10">Carbohydrate degradation; glycolysis; D-glyceraldehyde 3-phosphate and glycerone phosphate from D-glucose: step 3/4.</text>
</comment>
<reference evidence="12" key="1">
    <citation type="submission" date="2023-06" db="EMBL/GenBank/DDBJ databases">
        <authorList>
            <person name="Kurt Z."/>
        </authorList>
    </citation>
    <scope>NUCLEOTIDE SEQUENCE</scope>
</reference>
<evidence type="ECO:0000256" key="6">
    <source>
        <dbReference type="ARBA" id="ARBA00022777"/>
    </source>
</evidence>
<dbReference type="GO" id="GO:0003872">
    <property type="term" value="F:6-phosphofructokinase activity"/>
    <property type="evidence" value="ECO:0007669"/>
    <property type="project" value="UniProtKB-UniRule"/>
</dbReference>
<comment type="caution">
    <text evidence="10">Lacks conserved residue(s) required for the propagation of feature annotation.</text>
</comment>
<reference evidence="13 14" key="2">
    <citation type="submission" date="2024-07" db="EMBL/GenBank/DDBJ databases">
        <authorList>
            <person name="Akdeniz Z."/>
        </authorList>
    </citation>
    <scope>NUCLEOTIDE SEQUENCE [LARGE SCALE GENOMIC DNA]</scope>
</reference>
<feature type="site" description="Important for catalytic activity and substrate specificity; stabilizes the transition state when the phosphoryl donor is PPi; prevents ATP from binding by mimicking the alpha-phosphate group of ATP" evidence="10">
    <location>
        <position position="173"/>
    </location>
</feature>
<feature type="active site" description="Proton acceptor" evidence="10">
    <location>
        <position position="202"/>
    </location>
</feature>
<evidence type="ECO:0000256" key="5">
    <source>
        <dbReference type="ARBA" id="ARBA00022723"/>
    </source>
</evidence>
<dbReference type="Proteomes" id="UP001642409">
    <property type="component" value="Unassembled WGS sequence"/>
</dbReference>
<evidence type="ECO:0000313" key="13">
    <source>
        <dbReference type="EMBL" id="CAL5999506.1"/>
    </source>
</evidence>
<dbReference type="Pfam" id="PF00365">
    <property type="entry name" value="PFK"/>
    <property type="match status" value="1"/>
</dbReference>
<comment type="cofactor">
    <cofactor evidence="1 10">
        <name>Mg(2+)</name>
        <dbReference type="ChEBI" id="CHEBI:18420"/>
    </cofactor>
</comment>
<gene>
    <name evidence="13" type="ORF">HINF_LOCUS16243</name>
    <name evidence="12" type="ORF">HINF_LOCUS57324</name>
</gene>
<proteinExistence type="inferred from homology"/>
<evidence type="ECO:0000313" key="14">
    <source>
        <dbReference type="Proteomes" id="UP001642409"/>
    </source>
</evidence>
<organism evidence="12">
    <name type="scientific">Hexamita inflata</name>
    <dbReference type="NCBI Taxonomy" id="28002"/>
    <lineage>
        <taxon>Eukaryota</taxon>
        <taxon>Metamonada</taxon>
        <taxon>Diplomonadida</taxon>
        <taxon>Hexamitidae</taxon>
        <taxon>Hexamitinae</taxon>
        <taxon>Hexamita</taxon>
    </lineage>
</organism>
<evidence type="ECO:0000313" key="12">
    <source>
        <dbReference type="EMBL" id="CAI9969679.1"/>
    </source>
</evidence>
<keyword evidence="3 10" id="KW-0963">Cytoplasm</keyword>
<dbReference type="GO" id="GO:0009749">
    <property type="term" value="P:response to glucose"/>
    <property type="evidence" value="ECO:0007669"/>
    <property type="project" value="TreeGrafter"/>
</dbReference>
<evidence type="ECO:0000256" key="3">
    <source>
        <dbReference type="ARBA" id="ARBA00022490"/>
    </source>
</evidence>
<accession>A0AA86RBW1</accession>
<dbReference type="AlphaFoldDB" id="A0AA86RBW1"/>
<dbReference type="GO" id="GO:0005829">
    <property type="term" value="C:cytosol"/>
    <property type="evidence" value="ECO:0007669"/>
    <property type="project" value="TreeGrafter"/>
</dbReference>
<name>A0AA86RBW1_9EUKA</name>
<dbReference type="PANTHER" id="PTHR43650:SF1">
    <property type="entry name" value="PYROPHOSPHATE--FRUCTOSE 6-PHOSPHATE 1-PHOSPHOTRANSFERASE SUBUNIT BETA 2"/>
    <property type="match status" value="1"/>
</dbReference>
<dbReference type="EC" id="2.7.1.90" evidence="10"/>
<feature type="domain" description="Phosphofructokinase" evidence="11">
    <location>
        <begin position="71"/>
        <end position="434"/>
    </location>
</feature>
<feature type="binding site" evidence="10">
    <location>
        <begin position="412"/>
        <end position="415"/>
    </location>
    <ligand>
        <name>substrate</name>
    </ligand>
</feature>
<dbReference type="Gene3D" id="3.40.50.460">
    <property type="entry name" value="Phosphofructokinase domain"/>
    <property type="match status" value="1"/>
</dbReference>
<protein>
    <recommendedName>
        <fullName evidence="10">Pyrophosphate--fructose 6-phosphate 1-phosphotransferase</fullName>
        <ecNumber evidence="10">2.7.1.90</ecNumber>
    </recommendedName>
    <alternativeName>
        <fullName evidence="10">6-phosphofructokinase, pyrophosphate dependent</fullName>
    </alternativeName>
    <alternativeName>
        <fullName evidence="10">PPi-dependent phosphofructokinase</fullName>
        <shortName evidence="10">PPi-PFK</shortName>
    </alternativeName>
    <alternativeName>
        <fullName evidence="10">Pyrophosphate-dependent 6-phosphofructose-1-kinase</fullName>
    </alternativeName>
</protein>
<feature type="binding site" evidence="10">
    <location>
        <begin position="240"/>
        <end position="241"/>
    </location>
    <ligand>
        <name>substrate</name>
        <note>ligand shared between dimeric partners</note>
    </ligand>
</feature>
<dbReference type="InterPro" id="IPR000023">
    <property type="entry name" value="Phosphofructokinase_dom"/>
</dbReference>
<feature type="site" description="Important for catalytic activity; stabilizes the transition state when the phosphoryl donor is PPi" evidence="10">
    <location>
        <position position="199"/>
    </location>
</feature>
<comment type="subcellular location">
    <subcellularLocation>
        <location evidence="10">Cytoplasm</location>
    </subcellularLocation>
</comment>
<feature type="binding site" evidence="10">
    <location>
        <position position="78"/>
    </location>
    <ligand>
        <name>diphosphate</name>
        <dbReference type="ChEBI" id="CHEBI:33019"/>
    </ligand>
</feature>
<dbReference type="NCBIfam" id="TIGR02477">
    <property type="entry name" value="PFKA_PPi"/>
    <property type="match status" value="1"/>
</dbReference>
<keyword evidence="6 10" id="KW-0418">Kinase</keyword>
<comment type="function">
    <text evidence="2 10">Catalyzes the phosphorylation of D-fructose 6-phosphate, the first committing step of glycolysis. Uses inorganic phosphate (PPi) as phosphoryl donor instead of ATP like common ATP-dependent phosphofructokinases (ATP-PFKs), which renders the reaction reversible, and can thus function both in glycolysis and gluconeogenesis. Consistently, PPi-PFK can replace the enzymes of both the forward (ATP-PFK) and reverse (fructose-bisphosphatase (FBPase)) reactions.</text>
</comment>
<dbReference type="InterPro" id="IPR011183">
    <property type="entry name" value="PfpB_PPi_PFK"/>
</dbReference>
<dbReference type="Gene3D" id="3.40.50.450">
    <property type="match status" value="1"/>
</dbReference>
<keyword evidence="8 10" id="KW-0324">Glycolysis</keyword>
<evidence type="ECO:0000256" key="8">
    <source>
        <dbReference type="ARBA" id="ARBA00023152"/>
    </source>
</evidence>
<evidence type="ECO:0000256" key="4">
    <source>
        <dbReference type="ARBA" id="ARBA00022679"/>
    </source>
</evidence>
<dbReference type="GO" id="GO:0006002">
    <property type="term" value="P:fructose 6-phosphate metabolic process"/>
    <property type="evidence" value="ECO:0007669"/>
    <property type="project" value="InterPro"/>
</dbReference>